<dbReference type="PROSITE" id="PS50405">
    <property type="entry name" value="GST_CTER"/>
    <property type="match status" value="1"/>
</dbReference>
<dbReference type="SUPFAM" id="SSF52833">
    <property type="entry name" value="Thioredoxin-like"/>
    <property type="match status" value="1"/>
</dbReference>
<dbReference type="PANTHER" id="PTHR44051">
    <property type="entry name" value="GLUTATHIONE S-TRANSFERASE-RELATED"/>
    <property type="match status" value="1"/>
</dbReference>
<dbReference type="Gene3D" id="3.40.30.10">
    <property type="entry name" value="Glutaredoxin"/>
    <property type="match status" value="1"/>
</dbReference>
<dbReference type="InterPro" id="IPR036249">
    <property type="entry name" value="Thioredoxin-like_sf"/>
</dbReference>
<proteinExistence type="inferred from homology"/>
<feature type="domain" description="GST C-terminal" evidence="4">
    <location>
        <begin position="92"/>
        <end position="215"/>
    </location>
</feature>
<dbReference type="PANTHER" id="PTHR44051:SF8">
    <property type="entry name" value="GLUTATHIONE S-TRANSFERASE GSTA"/>
    <property type="match status" value="1"/>
</dbReference>
<evidence type="ECO:0000313" key="6">
    <source>
        <dbReference type="Proteomes" id="UP001187682"/>
    </source>
</evidence>
<sequence length="235" mass="26642">MAQVPDITLYTWLTANGVKISIGLEELSLPYKIVEIDISANKQKAPGFLEINPNGRIPAITDNGLRVFESGAILLYLADKYDLKRILSYEPGTAEYYEQLSWLMFQMGGVGPMQGQANHFRLFAGVYSEYGINRYMNETKRLYSVLNSRLECSPFLAGPKYTVADIANYAWVRYGPIALEIDLGEFPALKRWHDGIHSRDATQRGLAVPRKMTDEQLVDRYGNLRRQVDAIQPEL</sequence>
<comment type="similarity">
    <text evidence="1 2">Belongs to the GST superfamily.</text>
</comment>
<feature type="domain" description="GST N-terminal" evidence="3">
    <location>
        <begin position="4"/>
        <end position="85"/>
    </location>
</feature>
<dbReference type="Pfam" id="PF02798">
    <property type="entry name" value="GST_N"/>
    <property type="match status" value="1"/>
</dbReference>
<comment type="caution">
    <text evidence="5">The sequence shown here is derived from an EMBL/GenBank/DDBJ whole genome shotgun (WGS) entry which is preliminary data.</text>
</comment>
<accession>A0AAE8SZW6</accession>
<dbReference type="InterPro" id="IPR004045">
    <property type="entry name" value="Glutathione_S-Trfase_N"/>
</dbReference>
<organism evidence="5 6">
    <name type="scientific">Cephalotrichum gorgonifer</name>
    <dbReference type="NCBI Taxonomy" id="2041049"/>
    <lineage>
        <taxon>Eukaryota</taxon>
        <taxon>Fungi</taxon>
        <taxon>Dikarya</taxon>
        <taxon>Ascomycota</taxon>
        <taxon>Pezizomycotina</taxon>
        <taxon>Sordariomycetes</taxon>
        <taxon>Hypocreomycetidae</taxon>
        <taxon>Microascales</taxon>
        <taxon>Microascaceae</taxon>
        <taxon>Cephalotrichum</taxon>
    </lineage>
</organism>
<evidence type="ECO:0000259" key="4">
    <source>
        <dbReference type="PROSITE" id="PS50405"/>
    </source>
</evidence>
<evidence type="ECO:0000256" key="1">
    <source>
        <dbReference type="ARBA" id="ARBA00007409"/>
    </source>
</evidence>
<dbReference type="Pfam" id="PF00043">
    <property type="entry name" value="GST_C"/>
    <property type="match status" value="1"/>
</dbReference>
<evidence type="ECO:0000259" key="3">
    <source>
        <dbReference type="PROSITE" id="PS50404"/>
    </source>
</evidence>
<dbReference type="SFLD" id="SFLDG01151">
    <property type="entry name" value="Main.2:_Nu-like"/>
    <property type="match status" value="1"/>
</dbReference>
<name>A0AAE8SZW6_9PEZI</name>
<dbReference type="InterPro" id="IPR004046">
    <property type="entry name" value="GST_C"/>
</dbReference>
<dbReference type="AlphaFoldDB" id="A0AAE8SZW6"/>
<dbReference type="EMBL" id="ONZQ02000020">
    <property type="protein sequence ID" value="SPO07394.1"/>
    <property type="molecule type" value="Genomic_DNA"/>
</dbReference>
<dbReference type="InterPro" id="IPR010987">
    <property type="entry name" value="Glutathione-S-Trfase_C-like"/>
</dbReference>
<reference evidence="5" key="1">
    <citation type="submission" date="2018-03" db="EMBL/GenBank/DDBJ databases">
        <authorList>
            <person name="Guldener U."/>
        </authorList>
    </citation>
    <scope>NUCLEOTIDE SEQUENCE</scope>
</reference>
<dbReference type="Proteomes" id="UP001187682">
    <property type="component" value="Unassembled WGS sequence"/>
</dbReference>
<dbReference type="Gene3D" id="1.20.1050.10">
    <property type="match status" value="1"/>
</dbReference>
<dbReference type="PROSITE" id="PS50404">
    <property type="entry name" value="GST_NTER"/>
    <property type="match status" value="1"/>
</dbReference>
<dbReference type="CDD" id="cd03048">
    <property type="entry name" value="GST_N_Ure2p_like"/>
    <property type="match status" value="1"/>
</dbReference>
<dbReference type="SFLD" id="SFLDS00019">
    <property type="entry name" value="Glutathione_Transferase_(cytos"/>
    <property type="match status" value="1"/>
</dbReference>
<evidence type="ECO:0000313" key="5">
    <source>
        <dbReference type="EMBL" id="SPO07394.1"/>
    </source>
</evidence>
<dbReference type="SFLD" id="SFLDG00358">
    <property type="entry name" value="Main_(cytGST)"/>
    <property type="match status" value="1"/>
</dbReference>
<gene>
    <name evidence="5" type="ORF">DNG_10088</name>
</gene>
<evidence type="ECO:0000256" key="2">
    <source>
        <dbReference type="RuleBase" id="RU003494"/>
    </source>
</evidence>
<dbReference type="InterPro" id="IPR040079">
    <property type="entry name" value="Glutathione_S-Trfase"/>
</dbReference>
<protein>
    <submittedName>
        <fullName evidence="5">Related to glutathione S-transferase GstA</fullName>
    </submittedName>
</protein>
<dbReference type="SUPFAM" id="SSF47616">
    <property type="entry name" value="GST C-terminal domain-like"/>
    <property type="match status" value="1"/>
</dbReference>
<keyword evidence="6" id="KW-1185">Reference proteome</keyword>
<dbReference type="InterPro" id="IPR036282">
    <property type="entry name" value="Glutathione-S-Trfase_C_sf"/>
</dbReference>